<comment type="caution">
    <text evidence="1">The sequence shown here is derived from an EMBL/GenBank/DDBJ whole genome shotgun (WGS) entry which is preliminary data.</text>
</comment>
<evidence type="ECO:0000313" key="1">
    <source>
        <dbReference type="EMBL" id="OBZ65518.1"/>
    </source>
</evidence>
<dbReference type="EMBL" id="LUGG01000043">
    <property type="protein sequence ID" value="OBZ65518.1"/>
    <property type="molecule type" value="Genomic_DNA"/>
</dbReference>
<accession>A0A1C7LLW3</accession>
<evidence type="ECO:0000313" key="2">
    <source>
        <dbReference type="Proteomes" id="UP000092993"/>
    </source>
</evidence>
<protein>
    <submittedName>
        <fullName evidence="1">Uncharacterized protein</fullName>
    </submittedName>
</protein>
<name>A0A1C7LLW3_GRIFR</name>
<dbReference type="AlphaFoldDB" id="A0A1C7LLW3"/>
<reference evidence="1 2" key="1">
    <citation type="submission" date="2016-03" db="EMBL/GenBank/DDBJ databases">
        <title>Whole genome sequencing of Grifola frondosa 9006-11.</title>
        <authorList>
            <person name="Min B."/>
            <person name="Park H."/>
            <person name="Kim J.-G."/>
            <person name="Cho H."/>
            <person name="Oh Y.-L."/>
            <person name="Kong W.-S."/>
            <person name="Choi I.-G."/>
        </authorList>
    </citation>
    <scope>NUCLEOTIDE SEQUENCE [LARGE SCALE GENOMIC DNA]</scope>
    <source>
        <strain evidence="1 2">9006-11</strain>
    </source>
</reference>
<organism evidence="1 2">
    <name type="scientific">Grifola frondosa</name>
    <name type="common">Maitake</name>
    <name type="synonym">Polyporus frondosus</name>
    <dbReference type="NCBI Taxonomy" id="5627"/>
    <lineage>
        <taxon>Eukaryota</taxon>
        <taxon>Fungi</taxon>
        <taxon>Dikarya</taxon>
        <taxon>Basidiomycota</taxon>
        <taxon>Agaricomycotina</taxon>
        <taxon>Agaricomycetes</taxon>
        <taxon>Polyporales</taxon>
        <taxon>Grifolaceae</taxon>
        <taxon>Grifola</taxon>
    </lineage>
</organism>
<sequence length="242" mass="26947">MATLRRAIEIADCCCVLFIIFGLFPSFGGLFPIFSGSQALVGDGSIDTQHLFLSARLSTRCIPFTRVVMRAVDIILSNCILSISLALLPGDCHSAEMPSSSPVIGPRYPLRDAANVLLIQSNDGRFHLEAPFSDARLSMRMVFTRISLAQDEDIASYCSHFTSFFAYYPVILPDQRVQRRGKVQMLCGRPAASHPLLRSCKQESASYVASNRPTRLFRETHMPFSSLSPIGRRAYYGYIHVE</sequence>
<dbReference type="Proteomes" id="UP000092993">
    <property type="component" value="Unassembled WGS sequence"/>
</dbReference>
<gene>
    <name evidence="1" type="ORF">A0H81_14486</name>
</gene>
<proteinExistence type="predicted"/>
<keyword evidence="2" id="KW-1185">Reference proteome</keyword>